<dbReference type="AlphaFoldDB" id="A0A2M9ZE17"/>
<proteinExistence type="inferred from homology"/>
<dbReference type="InterPro" id="IPR012292">
    <property type="entry name" value="Globin/Proto"/>
</dbReference>
<sequence length="148" mass="16805">MNEPDIYTPPGGPPPADPKLHSLFSSLGEDKIRNLVSLFYARIPTSPIAWMFPENLEESVVKSADFLVQVLGGPPYYVQKYGPPRMRARHFPFPIDEKARRAWLACYKDALKEWDTDPETKEVLWKFLVDFSGWMVNKASSASEDGIS</sequence>
<accession>A0A2M9ZE17</accession>
<dbReference type="EMBL" id="NPDT01000001">
    <property type="protein sequence ID" value="PJZ66577.1"/>
    <property type="molecule type" value="Genomic_DNA"/>
</dbReference>
<dbReference type="InterPro" id="IPR001486">
    <property type="entry name" value="Hemoglobin_trunc"/>
</dbReference>
<dbReference type="Pfam" id="PF01152">
    <property type="entry name" value="Bac_globin"/>
    <property type="match status" value="1"/>
</dbReference>
<keyword evidence="1" id="KW-0813">Transport</keyword>
<organism evidence="6 7">
    <name type="scientific">Leptospira wolffii</name>
    <dbReference type="NCBI Taxonomy" id="409998"/>
    <lineage>
        <taxon>Bacteria</taxon>
        <taxon>Pseudomonadati</taxon>
        <taxon>Spirochaetota</taxon>
        <taxon>Spirochaetia</taxon>
        <taxon>Leptospirales</taxon>
        <taxon>Leptospiraceae</taxon>
        <taxon>Leptospira</taxon>
    </lineage>
</organism>
<evidence type="ECO:0000256" key="5">
    <source>
        <dbReference type="ARBA" id="ARBA00034496"/>
    </source>
</evidence>
<dbReference type="InterPro" id="IPR009050">
    <property type="entry name" value="Globin-like_sf"/>
</dbReference>
<evidence type="ECO:0000313" key="7">
    <source>
        <dbReference type="Proteomes" id="UP000231912"/>
    </source>
</evidence>
<keyword evidence="4" id="KW-0408">Iron</keyword>
<gene>
    <name evidence="6" type="ORF">CH371_00210</name>
</gene>
<dbReference type="GO" id="GO:0046872">
    <property type="term" value="F:metal ion binding"/>
    <property type="evidence" value="ECO:0007669"/>
    <property type="project" value="UniProtKB-KW"/>
</dbReference>
<evidence type="ECO:0000256" key="2">
    <source>
        <dbReference type="ARBA" id="ARBA00022617"/>
    </source>
</evidence>
<reference evidence="6 7" key="1">
    <citation type="submission" date="2017-07" db="EMBL/GenBank/DDBJ databases">
        <title>Leptospira spp. isolated from tropical soils.</title>
        <authorList>
            <person name="Thibeaux R."/>
            <person name="Iraola G."/>
            <person name="Ferres I."/>
            <person name="Bierque E."/>
            <person name="Girault D."/>
            <person name="Soupe-Gilbert M.-E."/>
            <person name="Picardeau M."/>
            <person name="Goarant C."/>
        </authorList>
    </citation>
    <scope>NUCLEOTIDE SEQUENCE [LARGE SCALE GENOMIC DNA]</scope>
    <source>
        <strain evidence="6 7">FH2-C-A2</strain>
    </source>
</reference>
<dbReference type="PANTHER" id="PTHR47366:SF1">
    <property type="entry name" value="TWO-ON-TWO HEMOGLOBIN-3"/>
    <property type="match status" value="1"/>
</dbReference>
<comment type="caution">
    <text evidence="6">The sequence shown here is derived from an EMBL/GenBank/DDBJ whole genome shotgun (WGS) entry which is preliminary data.</text>
</comment>
<dbReference type="RefSeq" id="WP_100757208.1">
    <property type="nucleotide sequence ID" value="NZ_NPDT01000001.1"/>
</dbReference>
<dbReference type="SUPFAM" id="SSF46458">
    <property type="entry name" value="Globin-like"/>
    <property type="match status" value="1"/>
</dbReference>
<comment type="similarity">
    <text evidence="5">Belongs to the truncated hemoglobin family. Group II subfamily.</text>
</comment>
<evidence type="ECO:0000256" key="1">
    <source>
        <dbReference type="ARBA" id="ARBA00022448"/>
    </source>
</evidence>
<protein>
    <submittedName>
        <fullName evidence="6">Bacitracin resistance protein BacA</fullName>
    </submittedName>
</protein>
<dbReference type="GO" id="GO:0020037">
    <property type="term" value="F:heme binding"/>
    <property type="evidence" value="ECO:0007669"/>
    <property type="project" value="InterPro"/>
</dbReference>
<dbReference type="GO" id="GO:0005344">
    <property type="term" value="F:oxygen carrier activity"/>
    <property type="evidence" value="ECO:0007669"/>
    <property type="project" value="InterPro"/>
</dbReference>
<dbReference type="InterPro" id="IPR044203">
    <property type="entry name" value="GlbO/GLB3-like"/>
</dbReference>
<evidence type="ECO:0000256" key="3">
    <source>
        <dbReference type="ARBA" id="ARBA00022723"/>
    </source>
</evidence>
<evidence type="ECO:0000313" key="6">
    <source>
        <dbReference type="EMBL" id="PJZ66577.1"/>
    </source>
</evidence>
<name>A0A2M9ZE17_9LEPT</name>
<dbReference type="Gene3D" id="1.10.490.10">
    <property type="entry name" value="Globins"/>
    <property type="match status" value="1"/>
</dbReference>
<dbReference type="PANTHER" id="PTHR47366">
    <property type="entry name" value="TWO-ON-TWO HEMOGLOBIN-3"/>
    <property type="match status" value="1"/>
</dbReference>
<evidence type="ECO:0000256" key="4">
    <source>
        <dbReference type="ARBA" id="ARBA00023004"/>
    </source>
</evidence>
<keyword evidence="2" id="KW-0349">Heme</keyword>
<dbReference type="GO" id="GO:0019825">
    <property type="term" value="F:oxygen binding"/>
    <property type="evidence" value="ECO:0007669"/>
    <property type="project" value="InterPro"/>
</dbReference>
<keyword evidence="3" id="KW-0479">Metal-binding</keyword>
<dbReference type="Proteomes" id="UP000231912">
    <property type="component" value="Unassembled WGS sequence"/>
</dbReference>